<keyword evidence="5 8" id="KW-0812">Transmembrane</keyword>
<keyword evidence="7 8" id="KW-0472">Membrane</keyword>
<organism evidence="9 10">
    <name type="scientific">Nocardioides luteus</name>
    <dbReference type="NCBI Taxonomy" id="1844"/>
    <lineage>
        <taxon>Bacteria</taxon>
        <taxon>Bacillati</taxon>
        <taxon>Actinomycetota</taxon>
        <taxon>Actinomycetes</taxon>
        <taxon>Propionibacteriales</taxon>
        <taxon>Nocardioidaceae</taxon>
        <taxon>Nocardioides</taxon>
    </lineage>
</organism>
<evidence type="ECO:0000256" key="7">
    <source>
        <dbReference type="ARBA" id="ARBA00023136"/>
    </source>
</evidence>
<comment type="subcellular location">
    <subcellularLocation>
        <location evidence="1 8">Cell membrane</location>
        <topology evidence="1 8">Multi-pass membrane protein</topology>
    </subcellularLocation>
</comment>
<keyword evidence="3" id="KW-0813">Transport</keyword>
<dbReference type="PANTHER" id="PTHR30269:SF37">
    <property type="entry name" value="MEMBRANE TRANSPORTER PROTEIN"/>
    <property type="match status" value="1"/>
</dbReference>
<protein>
    <recommendedName>
        <fullName evidence="8">Probable membrane transporter protein</fullName>
    </recommendedName>
</protein>
<gene>
    <name evidence="9" type="ORF">UG56_016700</name>
</gene>
<evidence type="ECO:0000256" key="1">
    <source>
        <dbReference type="ARBA" id="ARBA00004651"/>
    </source>
</evidence>
<dbReference type="RefSeq" id="WP_045548228.1">
    <property type="nucleotide sequence ID" value="NZ_JZDQ02000023.1"/>
</dbReference>
<dbReference type="PANTHER" id="PTHR30269">
    <property type="entry name" value="TRANSMEMBRANE PROTEIN YFCA"/>
    <property type="match status" value="1"/>
</dbReference>
<evidence type="ECO:0000313" key="9">
    <source>
        <dbReference type="EMBL" id="OIJ25627.1"/>
    </source>
</evidence>
<name>A0A1J4N235_9ACTN</name>
<feature type="transmembrane region" description="Helical" evidence="8">
    <location>
        <begin position="164"/>
        <end position="183"/>
    </location>
</feature>
<keyword evidence="4 8" id="KW-1003">Cell membrane</keyword>
<evidence type="ECO:0000256" key="8">
    <source>
        <dbReference type="RuleBase" id="RU363041"/>
    </source>
</evidence>
<comment type="similarity">
    <text evidence="2 8">Belongs to the 4-toluene sulfonate uptake permease (TSUP) (TC 2.A.102) family.</text>
</comment>
<dbReference type="Pfam" id="PF01925">
    <property type="entry name" value="TauE"/>
    <property type="match status" value="1"/>
</dbReference>
<feature type="transmembrane region" description="Helical" evidence="8">
    <location>
        <begin position="99"/>
        <end position="118"/>
    </location>
</feature>
<reference evidence="9" key="1">
    <citation type="submission" date="2016-10" db="EMBL/GenBank/DDBJ databases">
        <title>Draft Genome Sequence of Nocardioides luteus Strain BAFB, an Alkane-Degrading Bacterium Isolated from JP-7 Polluted Soil.</title>
        <authorList>
            <person name="Brown L."/>
            <person name="Ruiz O.N."/>
            <person name="Gunasekera T."/>
        </authorList>
    </citation>
    <scope>NUCLEOTIDE SEQUENCE [LARGE SCALE GENOMIC DNA]</scope>
    <source>
        <strain evidence="9">BAFB</strain>
    </source>
</reference>
<dbReference type="GO" id="GO:0005886">
    <property type="term" value="C:plasma membrane"/>
    <property type="evidence" value="ECO:0007669"/>
    <property type="project" value="UniProtKB-SubCell"/>
</dbReference>
<evidence type="ECO:0000256" key="2">
    <source>
        <dbReference type="ARBA" id="ARBA00009142"/>
    </source>
</evidence>
<evidence type="ECO:0000256" key="4">
    <source>
        <dbReference type="ARBA" id="ARBA00022475"/>
    </source>
</evidence>
<feature type="transmembrane region" description="Helical" evidence="8">
    <location>
        <begin position="43"/>
        <end position="62"/>
    </location>
</feature>
<dbReference type="AlphaFoldDB" id="A0A1J4N235"/>
<accession>A0A1J4N235</accession>
<feature type="transmembrane region" description="Helical" evidence="8">
    <location>
        <begin position="222"/>
        <end position="240"/>
    </location>
</feature>
<evidence type="ECO:0000313" key="10">
    <source>
        <dbReference type="Proteomes" id="UP000033772"/>
    </source>
</evidence>
<dbReference type="OrthoDB" id="5472127at2"/>
<keyword evidence="6 8" id="KW-1133">Transmembrane helix</keyword>
<dbReference type="STRING" id="1844.UG56_016700"/>
<dbReference type="EMBL" id="JZDQ02000023">
    <property type="protein sequence ID" value="OIJ25627.1"/>
    <property type="molecule type" value="Genomic_DNA"/>
</dbReference>
<dbReference type="Proteomes" id="UP000033772">
    <property type="component" value="Unassembled WGS sequence"/>
</dbReference>
<dbReference type="InterPro" id="IPR002781">
    <property type="entry name" value="TM_pro_TauE-like"/>
</dbReference>
<evidence type="ECO:0000256" key="3">
    <source>
        <dbReference type="ARBA" id="ARBA00022448"/>
    </source>
</evidence>
<feature type="transmembrane region" description="Helical" evidence="8">
    <location>
        <begin position="189"/>
        <end position="210"/>
    </location>
</feature>
<proteinExistence type="inferred from homology"/>
<dbReference type="InterPro" id="IPR052017">
    <property type="entry name" value="TSUP"/>
</dbReference>
<evidence type="ECO:0000256" key="5">
    <source>
        <dbReference type="ARBA" id="ARBA00022692"/>
    </source>
</evidence>
<comment type="caution">
    <text evidence="9">The sequence shown here is derived from an EMBL/GenBank/DDBJ whole genome shotgun (WGS) entry which is preliminary data.</text>
</comment>
<evidence type="ECO:0000256" key="6">
    <source>
        <dbReference type="ARBA" id="ARBA00022989"/>
    </source>
</evidence>
<sequence>MGLSIGSFALIAVAVVLASALQASIGFGMGMLAAPVVALVDPGLLPGTLVMLAFVVTVMVVVTERQHIDLGGTGWALFGRVPGTIVGALLVAALPERGLALLLAGVVLVGVALNSLGWRPSPVRRNLVAAGAASGLLGTATSIGGPPMALVWQQKHGAVLRSSMSSFFLVGSMLSFLALAASGSVDQRTLLVTAALVPAPFAGWGLSLLLNKVMAPVRLRRTAIAVSIFGAVVLVVDQLLG</sequence>
<keyword evidence="10" id="KW-1185">Reference proteome</keyword>
<feature type="transmembrane region" description="Helical" evidence="8">
    <location>
        <begin position="74"/>
        <end position="93"/>
    </location>
</feature>